<feature type="compositionally biased region" description="Low complexity" evidence="1">
    <location>
        <begin position="119"/>
        <end position="128"/>
    </location>
</feature>
<protein>
    <submittedName>
        <fullName evidence="3">Aldo/keto reductase</fullName>
    </submittedName>
</protein>
<organism evidence="3">
    <name type="scientific">Phenylobacterium glaciei</name>
    <dbReference type="NCBI Taxonomy" id="2803784"/>
    <lineage>
        <taxon>Bacteria</taxon>
        <taxon>Pseudomonadati</taxon>
        <taxon>Pseudomonadota</taxon>
        <taxon>Alphaproteobacteria</taxon>
        <taxon>Caulobacterales</taxon>
        <taxon>Caulobacteraceae</taxon>
        <taxon>Phenylobacterium</taxon>
    </lineage>
</organism>
<proteinExistence type="predicted"/>
<dbReference type="SUPFAM" id="SSF51430">
    <property type="entry name" value="NAD(P)-linked oxidoreductase"/>
    <property type="match status" value="1"/>
</dbReference>
<evidence type="ECO:0000313" key="3">
    <source>
        <dbReference type="EMBL" id="QQZ51901.1"/>
    </source>
</evidence>
<dbReference type="AlphaFoldDB" id="A0A974SAG1"/>
<dbReference type="InterPro" id="IPR023210">
    <property type="entry name" value="NADP_OxRdtase_dom"/>
</dbReference>
<feature type="region of interest" description="Disordered" evidence="1">
    <location>
        <begin position="94"/>
        <end position="128"/>
    </location>
</feature>
<reference evidence="3" key="1">
    <citation type="submission" date="2021-01" db="EMBL/GenBank/DDBJ databases">
        <title>Genome sequence of Phenylobacterium sp. 20VBR1 isolated from a valley glaceir, Ny-Alesund, Svalbard.</title>
        <authorList>
            <person name="Thomas F.A."/>
            <person name="Krishnan K.P."/>
            <person name="Sinha R.K."/>
        </authorList>
    </citation>
    <scope>NUCLEOTIDE SEQUENCE</scope>
    <source>
        <strain evidence="3">20VBR1</strain>
    </source>
</reference>
<dbReference type="InterPro" id="IPR036812">
    <property type="entry name" value="NAD(P)_OxRdtase_dom_sf"/>
</dbReference>
<sequence length="128" mass="13618">MGQVWGETSRGEAAATLRAAVDGGIDLIDTAPMYLNCEQIIGETFQGRSRPCEVTSKCDLGSPPAAEVAARLEASSPPAWRLCAWSVPTSSSCIPASPRTTMPMPTATRGGQPSPPPGRSMSMRWFRH</sequence>
<dbReference type="Pfam" id="PF00248">
    <property type="entry name" value="Aldo_ket_red"/>
    <property type="match status" value="1"/>
</dbReference>
<dbReference type="Gene3D" id="3.20.20.100">
    <property type="entry name" value="NADP-dependent oxidoreductase domain"/>
    <property type="match status" value="1"/>
</dbReference>
<accession>A0A974SAG1</accession>
<feature type="domain" description="NADP-dependent oxidoreductase" evidence="2">
    <location>
        <begin position="2"/>
        <end position="58"/>
    </location>
</feature>
<gene>
    <name evidence="3" type="ORF">JKL49_04900</name>
</gene>
<name>A0A974SAG1_9CAUL</name>
<evidence type="ECO:0000256" key="1">
    <source>
        <dbReference type="SAM" id="MobiDB-lite"/>
    </source>
</evidence>
<evidence type="ECO:0000259" key="2">
    <source>
        <dbReference type="Pfam" id="PF00248"/>
    </source>
</evidence>
<feature type="compositionally biased region" description="Low complexity" evidence="1">
    <location>
        <begin position="95"/>
        <end position="112"/>
    </location>
</feature>
<dbReference type="EMBL" id="CP068570">
    <property type="protein sequence ID" value="QQZ51901.1"/>
    <property type="molecule type" value="Genomic_DNA"/>
</dbReference>